<reference evidence="1 2" key="1">
    <citation type="submission" date="2020-03" db="EMBL/GenBank/DDBJ databases">
        <title>Soil Listeria distribution.</title>
        <authorList>
            <person name="Liao J."/>
            <person name="Wiedmann M."/>
        </authorList>
    </citation>
    <scope>NUCLEOTIDE SEQUENCE [LARGE SCALE GENOMIC DNA]</scope>
    <source>
        <strain evidence="1 2">FSL L7-1816</strain>
    </source>
</reference>
<dbReference type="RefSeq" id="WP_185382766.1">
    <property type="nucleotide sequence ID" value="NZ_JAAROV010000004.1"/>
</dbReference>
<dbReference type="EMBL" id="JAAROV010000004">
    <property type="protein sequence ID" value="MBC1317769.1"/>
    <property type="molecule type" value="Genomic_DNA"/>
</dbReference>
<comment type="caution">
    <text evidence="1">The sequence shown here is derived from an EMBL/GenBank/DDBJ whole genome shotgun (WGS) entry which is preliminary data.</text>
</comment>
<evidence type="ECO:0000313" key="1">
    <source>
        <dbReference type="EMBL" id="MBC1317769.1"/>
    </source>
</evidence>
<dbReference type="AlphaFoldDB" id="A0A841XXE4"/>
<name>A0A841XXE4_9LIST</name>
<sequence>MITEHEYLIDYYSEIPVIECDLYANTGLYGAYRNGHILLEKRQSIRDKKIIVMEEIQHHKSSVGTIIDETNINNKKQENFARNLVYDNFITIATIIHCHNQGFVYYYEVAEYLNLPEEFIQDAVEYYRLKYGAVYKTDGYTLYFGSAIEICNEDIGCHLYDYGC</sequence>
<accession>A0A841XXE4</accession>
<protein>
    <submittedName>
        <fullName evidence="1">Toxin</fullName>
    </submittedName>
</protein>
<dbReference type="Proteomes" id="UP000543379">
    <property type="component" value="Unassembled WGS sequence"/>
</dbReference>
<gene>
    <name evidence="1" type="ORF">HB811_13375</name>
</gene>
<evidence type="ECO:0000313" key="2">
    <source>
        <dbReference type="Proteomes" id="UP000543379"/>
    </source>
</evidence>
<organism evidence="1 2">
    <name type="scientific">Listeria booriae</name>
    <dbReference type="NCBI Taxonomy" id="1552123"/>
    <lineage>
        <taxon>Bacteria</taxon>
        <taxon>Bacillati</taxon>
        <taxon>Bacillota</taxon>
        <taxon>Bacilli</taxon>
        <taxon>Bacillales</taxon>
        <taxon>Listeriaceae</taxon>
        <taxon>Listeria</taxon>
    </lineage>
</organism>
<proteinExistence type="predicted"/>